<dbReference type="HOGENOM" id="CLU_000022_59_0_6"/>
<protein>
    <submittedName>
        <fullName evidence="3">AMP-dependent ligase/ligase</fullName>
    </submittedName>
</protein>
<dbReference type="Pfam" id="PF00501">
    <property type="entry name" value="AMP-binding"/>
    <property type="match status" value="1"/>
</dbReference>
<keyword evidence="3" id="KW-0436">Ligase</keyword>
<dbReference type="EMBL" id="JH611193">
    <property type="protein sequence ID" value="EJP72356.1"/>
    <property type="molecule type" value="Genomic_DNA"/>
</dbReference>
<feature type="domain" description="AMP-dependent synthetase/ligase" evidence="1">
    <location>
        <begin position="54"/>
        <end position="421"/>
    </location>
</feature>
<dbReference type="Gene3D" id="2.30.38.10">
    <property type="entry name" value="Luciferase, Domain 3"/>
    <property type="match status" value="1"/>
</dbReference>
<proteinExistence type="predicted"/>
<accession>J5KH56</accession>
<dbReference type="AlphaFoldDB" id="J5KH56"/>
<feature type="domain" description="AMP-binding enzyme C-terminal" evidence="2">
    <location>
        <begin position="471"/>
        <end position="547"/>
    </location>
</feature>
<dbReference type="InterPro" id="IPR020845">
    <property type="entry name" value="AMP-binding_CS"/>
</dbReference>
<dbReference type="Proteomes" id="UP000010116">
    <property type="component" value="Unassembled WGS sequence"/>
</dbReference>
<evidence type="ECO:0000313" key="3">
    <source>
        <dbReference type="EMBL" id="EJP72356.1"/>
    </source>
</evidence>
<evidence type="ECO:0000313" key="4">
    <source>
        <dbReference type="Proteomes" id="UP000010116"/>
    </source>
</evidence>
<dbReference type="SUPFAM" id="SSF56801">
    <property type="entry name" value="Acetyl-CoA synthetase-like"/>
    <property type="match status" value="1"/>
</dbReference>
<dbReference type="InterPro" id="IPR045851">
    <property type="entry name" value="AMP-bd_C_sf"/>
</dbReference>
<dbReference type="Gene3D" id="3.40.50.980">
    <property type="match status" value="2"/>
</dbReference>
<dbReference type="GO" id="GO:0016405">
    <property type="term" value="F:CoA-ligase activity"/>
    <property type="evidence" value="ECO:0007669"/>
    <property type="project" value="TreeGrafter"/>
</dbReference>
<evidence type="ECO:0000259" key="2">
    <source>
        <dbReference type="Pfam" id="PF13193"/>
    </source>
</evidence>
<dbReference type="InterPro" id="IPR000873">
    <property type="entry name" value="AMP-dep_synth/lig_dom"/>
</dbReference>
<dbReference type="InterPro" id="IPR025110">
    <property type="entry name" value="AMP-bd_C"/>
</dbReference>
<dbReference type="Pfam" id="PF13193">
    <property type="entry name" value="AMP-binding_C"/>
    <property type="match status" value="1"/>
</dbReference>
<organism evidence="3 4">
    <name type="scientific">SAR86 cluster bacterium SAR86B</name>
    <dbReference type="NCBI Taxonomy" id="1123867"/>
    <lineage>
        <taxon>Bacteria</taxon>
        <taxon>Pseudomonadati</taxon>
        <taxon>Pseudomonadota</taxon>
        <taxon>Gammaproteobacteria</taxon>
        <taxon>SAR86 cluster</taxon>
    </lineage>
</organism>
<evidence type="ECO:0000259" key="1">
    <source>
        <dbReference type="Pfam" id="PF00501"/>
    </source>
</evidence>
<dbReference type="Gene3D" id="3.30.300.30">
    <property type="match status" value="1"/>
</dbReference>
<gene>
    <name evidence="3" type="ORF">NT02SARS_1318</name>
</gene>
<name>J5KH56_9GAMM</name>
<dbReference type="PROSITE" id="PS00455">
    <property type="entry name" value="AMP_BINDING"/>
    <property type="match status" value="1"/>
</dbReference>
<sequence>MNMSEIYNSVIKHLTSPGQMFEVKDVQDANGITYKEYVNFPDNLKAFYDTGLVHPQDRDWLVHENERFAYKEVYEKAAQTANALIDFGINKGDRVAICMQNNPEFIYAYMAITGIGAICVPLNSWWVPSEVEYGLKQSGAKILIADKKRLQGLDELNEIKKIITSYSQDDNYEKFSDFIADFSKEWPDIDLNRNDPATIYYTSGSTGLPKGVLSSHKGILSTMFSWLCFASAVNEVANQTNKKQTVSEGSQSGMLLCVPLFHVTGSHSAFLMSIPVGRKIVMLNKWDPGEALRLIDEEKITDITGVPTQTWELLNHPDKNKYDTSSLVSLGGGGGPRPPEHVKKLDEEFEGRPGVGYGLSETNALGTLLNGDEYQAYPASCGRVVPPLTEIKILDDNWDEVEAGTIGEVVIKSTANMIGYWDNPEATQEVVNDDGWFRSGDLGYFDGPFLHLVDRKKELVIRGGENISCIEVEGAIYEHDDILEACVFGKPDERLGEIPCAAIYLRQDSELDVTSLQEFLSKRLAPFKIPAIVKFYEAPLPKVGSGKFDKLTLKKDF</sequence>
<dbReference type="PANTHER" id="PTHR24096">
    <property type="entry name" value="LONG-CHAIN-FATTY-ACID--COA LIGASE"/>
    <property type="match status" value="1"/>
</dbReference>
<reference evidence="3 4" key="1">
    <citation type="journal article" date="2012" name="ISME J.">
        <title>Genomic insights to SAR86, an abundant and uncultivated marine bacterial lineage.</title>
        <authorList>
            <person name="Dupont C.L."/>
            <person name="Rusch D.B."/>
            <person name="Yooseph S."/>
            <person name="Lombardo M.J."/>
            <person name="Richter R.A."/>
            <person name="Valas R."/>
            <person name="Novotny M."/>
            <person name="Yee-Greenbaum J."/>
            <person name="Selengut J.D."/>
            <person name="Haft D.H."/>
            <person name="Halpern A.L."/>
            <person name="Lasken R.S."/>
            <person name="Nealson K."/>
            <person name="Friedman R."/>
            <person name="Venter J.C."/>
        </authorList>
    </citation>
    <scope>NUCLEOTIDE SEQUENCE [LARGE SCALE GENOMIC DNA]</scope>
</reference>